<dbReference type="AlphaFoldDB" id="A0A803Q561"/>
<keyword evidence="3" id="KW-1185">Reference proteome</keyword>
<proteinExistence type="predicted"/>
<sequence>MIILVEFVAMQRAKEVEHALRRRDEEEWKILKMRENKLFVVKRVETSEGLFANTPLGPMVNIEALEKQMAPKVGREVAPFVAELLNQGSSSTFELPLETWETCSSIDAFTLSHAVKQQVVGVSFDLYVLVLTAMYCLLHVLGGLNDGESR</sequence>
<name>A0A803Q561_CANSA</name>
<dbReference type="EMBL" id="UZAU01000635">
    <property type="status" value="NOT_ANNOTATED_CDS"/>
    <property type="molecule type" value="Genomic_DNA"/>
</dbReference>
<keyword evidence="1" id="KW-0812">Transmembrane</keyword>
<feature type="transmembrane region" description="Helical" evidence="1">
    <location>
        <begin position="126"/>
        <end position="144"/>
    </location>
</feature>
<organism evidence="2 3">
    <name type="scientific">Cannabis sativa</name>
    <name type="common">Hemp</name>
    <name type="synonym">Marijuana</name>
    <dbReference type="NCBI Taxonomy" id="3483"/>
    <lineage>
        <taxon>Eukaryota</taxon>
        <taxon>Viridiplantae</taxon>
        <taxon>Streptophyta</taxon>
        <taxon>Embryophyta</taxon>
        <taxon>Tracheophyta</taxon>
        <taxon>Spermatophyta</taxon>
        <taxon>Magnoliopsida</taxon>
        <taxon>eudicotyledons</taxon>
        <taxon>Gunneridae</taxon>
        <taxon>Pentapetalae</taxon>
        <taxon>rosids</taxon>
        <taxon>fabids</taxon>
        <taxon>Rosales</taxon>
        <taxon>Cannabaceae</taxon>
        <taxon>Cannabis</taxon>
    </lineage>
</organism>
<keyword evidence="1" id="KW-1133">Transmembrane helix</keyword>
<evidence type="ECO:0000313" key="2">
    <source>
        <dbReference type="EnsemblPlants" id="cds.evm.model.07.468"/>
    </source>
</evidence>
<dbReference type="Gramene" id="evm.model.07.468">
    <property type="protein sequence ID" value="cds.evm.model.07.468"/>
    <property type="gene ID" value="evm.TU.07.468"/>
</dbReference>
<dbReference type="Proteomes" id="UP000596661">
    <property type="component" value="Chromosome 7"/>
</dbReference>
<evidence type="ECO:0000256" key="1">
    <source>
        <dbReference type="SAM" id="Phobius"/>
    </source>
</evidence>
<reference evidence="2" key="2">
    <citation type="submission" date="2021-03" db="UniProtKB">
        <authorList>
            <consortium name="EnsemblPlants"/>
        </authorList>
    </citation>
    <scope>IDENTIFICATION</scope>
</reference>
<accession>A0A803Q561</accession>
<reference evidence="2" key="1">
    <citation type="submission" date="2018-11" db="EMBL/GenBank/DDBJ databases">
        <authorList>
            <person name="Grassa J C."/>
        </authorList>
    </citation>
    <scope>NUCLEOTIDE SEQUENCE [LARGE SCALE GENOMIC DNA]</scope>
</reference>
<protein>
    <submittedName>
        <fullName evidence="2">Uncharacterized protein</fullName>
    </submittedName>
</protein>
<keyword evidence="1" id="KW-0472">Membrane</keyword>
<evidence type="ECO:0000313" key="3">
    <source>
        <dbReference type="Proteomes" id="UP000596661"/>
    </source>
</evidence>
<dbReference type="EnsemblPlants" id="evm.model.07.468">
    <property type="protein sequence ID" value="cds.evm.model.07.468"/>
    <property type="gene ID" value="evm.TU.07.468"/>
</dbReference>